<evidence type="ECO:0000313" key="2">
    <source>
        <dbReference type="Proteomes" id="UP000013785"/>
    </source>
</evidence>
<dbReference type="Proteomes" id="UP000013785">
    <property type="component" value="Unassembled WGS sequence"/>
</dbReference>
<dbReference type="Gene3D" id="2.160.20.10">
    <property type="entry name" value="Single-stranded right-handed beta-helix, Pectin lyase-like"/>
    <property type="match status" value="1"/>
</dbReference>
<gene>
    <name evidence="1" type="ORF">UC3_02338</name>
</gene>
<dbReference type="HOGENOM" id="CLU_048088_0_0_9"/>
<dbReference type="AlphaFoldDB" id="R3WJF6"/>
<protein>
    <recommendedName>
        <fullName evidence="3">Pectinesterase catalytic domain-containing protein</fullName>
    </recommendedName>
</protein>
<dbReference type="InterPro" id="IPR011050">
    <property type="entry name" value="Pectin_lyase_fold/virulence"/>
</dbReference>
<dbReference type="SUPFAM" id="SSF51126">
    <property type="entry name" value="Pectin lyase-like"/>
    <property type="match status" value="1"/>
</dbReference>
<dbReference type="RefSeq" id="WP_010768982.1">
    <property type="nucleotide sequence ID" value="NZ_ASWE01000001.1"/>
</dbReference>
<comment type="caution">
    <text evidence="1">The sequence shown here is derived from an EMBL/GenBank/DDBJ whole genome shotgun (WGS) entry which is preliminary data.</text>
</comment>
<dbReference type="EMBL" id="AJAT01000017">
    <property type="protein sequence ID" value="EOL41990.1"/>
    <property type="molecule type" value="Genomic_DNA"/>
</dbReference>
<name>R3WJF6_9ENTE</name>
<proteinExistence type="predicted"/>
<dbReference type="PATRIC" id="fig|1158610.3.peg.2314"/>
<sequence length="338" mass="37012">MLPKWTSNRIDLEFKKLIDKIVDRVNGLLVEAEKRDNATNKRIDNLVLQSGGTSPNEVIDARVNSLGQTFDTLHARLLAGDNLTANEIVELTKNYENQKEELQQLQHTMQGLFGGTSQVIDIFISSKIGNDAIADGTETKPFKTIQSAINSLPMISSNTYYLWVEPGSYLEDVNIDSIQASRIYIYATNYTTTTGKSDETGCFVRSFTFMNVISYIQVNGFTFVDTKNTEDHSIFCDISRYVSVQNCRFLENTKGNSKFSSIYTSGGTIVSIGSGTVLSNQYTSVYIQYGSQALLGSTKGSANTIGYVADGGTVRIGSSASMTATTLKQEKNGGQVLG</sequence>
<keyword evidence="2" id="KW-1185">Reference proteome</keyword>
<accession>R3WJF6</accession>
<dbReference type="STRING" id="154621.RV11_GL003514"/>
<dbReference type="eggNOG" id="ENOG5032XBD">
    <property type="taxonomic scope" value="Bacteria"/>
</dbReference>
<reference evidence="1 2" key="1">
    <citation type="submission" date="2013-02" db="EMBL/GenBank/DDBJ databases">
        <title>The Genome Sequence of Enterococcus phoeniculicola BAA-412.</title>
        <authorList>
            <consortium name="The Broad Institute Genome Sequencing Platform"/>
            <consortium name="The Broad Institute Genome Sequencing Center for Infectious Disease"/>
            <person name="Earl A.M."/>
            <person name="Gilmore M.S."/>
            <person name="Lebreton F."/>
            <person name="Walker B."/>
            <person name="Young S.K."/>
            <person name="Zeng Q."/>
            <person name="Gargeya S."/>
            <person name="Fitzgerald M."/>
            <person name="Haas B."/>
            <person name="Abouelleil A."/>
            <person name="Alvarado L."/>
            <person name="Arachchi H.M."/>
            <person name="Berlin A.M."/>
            <person name="Chapman S.B."/>
            <person name="Dewar J."/>
            <person name="Goldberg J."/>
            <person name="Griggs A."/>
            <person name="Gujja S."/>
            <person name="Hansen M."/>
            <person name="Howarth C."/>
            <person name="Imamovic A."/>
            <person name="Larimer J."/>
            <person name="McCowan C."/>
            <person name="Murphy C."/>
            <person name="Neiman D."/>
            <person name="Pearson M."/>
            <person name="Priest M."/>
            <person name="Roberts A."/>
            <person name="Saif S."/>
            <person name="Shea T."/>
            <person name="Sisk P."/>
            <person name="Sykes S."/>
            <person name="Wortman J."/>
            <person name="Nusbaum C."/>
            <person name="Birren B."/>
        </authorList>
    </citation>
    <scope>NUCLEOTIDE SEQUENCE [LARGE SCALE GENOMIC DNA]</scope>
    <source>
        <strain evidence="1 2">ATCC BAA-412</strain>
    </source>
</reference>
<evidence type="ECO:0000313" key="1">
    <source>
        <dbReference type="EMBL" id="EOL41990.1"/>
    </source>
</evidence>
<dbReference type="InterPro" id="IPR012334">
    <property type="entry name" value="Pectin_lyas_fold"/>
</dbReference>
<organism evidence="1 2">
    <name type="scientific">Enterococcus phoeniculicola ATCC BAA-412</name>
    <dbReference type="NCBI Taxonomy" id="1158610"/>
    <lineage>
        <taxon>Bacteria</taxon>
        <taxon>Bacillati</taxon>
        <taxon>Bacillota</taxon>
        <taxon>Bacilli</taxon>
        <taxon>Lactobacillales</taxon>
        <taxon>Enterococcaceae</taxon>
        <taxon>Enterococcus</taxon>
    </lineage>
</organism>
<dbReference type="OrthoDB" id="2182106at2"/>
<evidence type="ECO:0008006" key="3">
    <source>
        <dbReference type="Google" id="ProtNLM"/>
    </source>
</evidence>